<sequence>MDSSIEFCSDLTQFVMVYFNVNWIPPEGTRGRPLPLIRFTWSHAKFIYSFLESHAEFWEMLENSPSFVTRNEASFLRFAFLIKEDIKSVAYSTHNFLFFATFISIMAAIATKHGFLDAPTYAMVIIYDAISFFQLRRAMSFSSSVKDSTTRRIL</sequence>
<evidence type="ECO:0000256" key="1">
    <source>
        <dbReference type="SAM" id="Phobius"/>
    </source>
</evidence>
<organism evidence="2 3">
    <name type="scientific">Larinioides sclopetarius</name>
    <dbReference type="NCBI Taxonomy" id="280406"/>
    <lineage>
        <taxon>Eukaryota</taxon>
        <taxon>Metazoa</taxon>
        <taxon>Ecdysozoa</taxon>
        <taxon>Arthropoda</taxon>
        <taxon>Chelicerata</taxon>
        <taxon>Arachnida</taxon>
        <taxon>Araneae</taxon>
        <taxon>Araneomorphae</taxon>
        <taxon>Entelegynae</taxon>
        <taxon>Araneoidea</taxon>
        <taxon>Araneidae</taxon>
        <taxon>Larinioides</taxon>
    </lineage>
</organism>
<feature type="transmembrane region" description="Helical" evidence="1">
    <location>
        <begin position="121"/>
        <end position="139"/>
    </location>
</feature>
<proteinExistence type="predicted"/>
<keyword evidence="1" id="KW-0472">Membrane</keyword>
<name>A0AAV1ZVU6_9ARAC</name>
<dbReference type="AlphaFoldDB" id="A0AAV1ZVU6"/>
<protein>
    <submittedName>
        <fullName evidence="2">Uncharacterized protein</fullName>
    </submittedName>
</protein>
<keyword evidence="1" id="KW-0812">Transmembrane</keyword>
<keyword evidence="1" id="KW-1133">Transmembrane helix</keyword>
<feature type="transmembrane region" description="Helical" evidence="1">
    <location>
        <begin position="96"/>
        <end position="115"/>
    </location>
</feature>
<comment type="caution">
    <text evidence="2">The sequence shown here is derived from an EMBL/GenBank/DDBJ whole genome shotgun (WGS) entry which is preliminary data.</text>
</comment>
<dbReference type="Proteomes" id="UP001497382">
    <property type="component" value="Unassembled WGS sequence"/>
</dbReference>
<evidence type="ECO:0000313" key="3">
    <source>
        <dbReference type="Proteomes" id="UP001497382"/>
    </source>
</evidence>
<dbReference type="EMBL" id="CAXIEN010000078">
    <property type="protein sequence ID" value="CAL1274632.1"/>
    <property type="molecule type" value="Genomic_DNA"/>
</dbReference>
<evidence type="ECO:0000313" key="2">
    <source>
        <dbReference type="EMBL" id="CAL1274632.1"/>
    </source>
</evidence>
<keyword evidence="3" id="KW-1185">Reference proteome</keyword>
<reference evidence="2 3" key="1">
    <citation type="submission" date="2024-04" db="EMBL/GenBank/DDBJ databases">
        <authorList>
            <person name="Rising A."/>
            <person name="Reimegard J."/>
            <person name="Sonavane S."/>
            <person name="Akerstrom W."/>
            <person name="Nylinder S."/>
            <person name="Hedman E."/>
            <person name="Kallberg Y."/>
        </authorList>
    </citation>
    <scope>NUCLEOTIDE SEQUENCE [LARGE SCALE GENOMIC DNA]</scope>
</reference>
<gene>
    <name evidence="2" type="ORF">LARSCL_LOCUS7571</name>
</gene>
<accession>A0AAV1ZVU6</accession>